<dbReference type="EMBL" id="CP014334">
    <property type="protein sequence ID" value="AMW32773.1"/>
    <property type="molecule type" value="Genomic_DNA"/>
</dbReference>
<dbReference type="Pfam" id="PF01694">
    <property type="entry name" value="Rhomboid"/>
    <property type="match status" value="1"/>
</dbReference>
<protein>
    <submittedName>
        <fullName evidence="9">Rhomboid family intramembrane serine protease</fullName>
    </submittedName>
</protein>
<dbReference type="PANTHER" id="PTHR43731:SF14">
    <property type="entry name" value="PRESENILIN-ASSOCIATED RHOMBOID-LIKE PROTEIN, MITOCHONDRIAL"/>
    <property type="match status" value="1"/>
</dbReference>
<dbReference type="InterPro" id="IPR050925">
    <property type="entry name" value="Rhomboid_protease_S54"/>
</dbReference>
<evidence type="ECO:0000259" key="8">
    <source>
        <dbReference type="Pfam" id="PF01694"/>
    </source>
</evidence>
<evidence type="ECO:0000256" key="1">
    <source>
        <dbReference type="ARBA" id="ARBA00004141"/>
    </source>
</evidence>
<evidence type="ECO:0000256" key="3">
    <source>
        <dbReference type="ARBA" id="ARBA00022692"/>
    </source>
</evidence>
<evidence type="ECO:0000256" key="7">
    <source>
        <dbReference type="SAM" id="Phobius"/>
    </source>
</evidence>
<evidence type="ECO:0000313" key="10">
    <source>
        <dbReference type="Proteomes" id="UP000093740"/>
    </source>
</evidence>
<dbReference type="GO" id="GO:0004252">
    <property type="term" value="F:serine-type endopeptidase activity"/>
    <property type="evidence" value="ECO:0007669"/>
    <property type="project" value="InterPro"/>
</dbReference>
<dbReference type="SUPFAM" id="SSF144091">
    <property type="entry name" value="Rhomboid-like"/>
    <property type="match status" value="1"/>
</dbReference>
<dbReference type="InterPro" id="IPR022764">
    <property type="entry name" value="Peptidase_S54_rhomboid_dom"/>
</dbReference>
<comment type="subcellular location">
    <subcellularLocation>
        <location evidence="1">Membrane</location>
        <topology evidence="1">Multi-pass membrane protein</topology>
    </subcellularLocation>
</comment>
<evidence type="ECO:0000313" key="9">
    <source>
        <dbReference type="EMBL" id="AMW32773.1"/>
    </source>
</evidence>
<sequence length="237" mass="26429">MFRFLDNIASRRQFYMYIILIDSLILLAFYVAQTFYRVGDTAYLLFGAQYGPFVDQGEWWRIVTAMFMHGGFLHLAFNMYALYILGSYAEGIYGSYRFLSYFIITGIAGNVATHYFYHDSLSVGASGAIFGLVGALFASGFRKDTPFFLKPITGSALLPMIIINIALGFIPGSGINNAAHIGGLLTGMLLGYAIPVYSSYRAERFWKTLATLLLILVVISFGMLVYSDFTLLKLATR</sequence>
<reference evidence="9 10" key="1">
    <citation type="journal article" date="2015" name="Stand. Genomic Sci.">
        <title>Genome sequence of a native-feather degrading extremely thermophilic Eubacterium, Fervidobacterium islandicum AW-1.</title>
        <authorList>
            <person name="Lee Y.J."/>
            <person name="Jeong H."/>
            <person name="Park G.S."/>
            <person name="Kwak Y."/>
            <person name="Lee S.J."/>
            <person name="Lee S.J."/>
            <person name="Park M.K."/>
            <person name="Kim J.Y."/>
            <person name="Kang H.K."/>
            <person name="Shin J.H."/>
            <person name="Lee D.W."/>
        </authorList>
    </citation>
    <scope>NUCLEOTIDE SEQUENCE [LARGE SCALE GENOMIC DNA]</scope>
    <source>
        <strain evidence="9 10">AW-1</strain>
    </source>
</reference>
<dbReference type="GO" id="GO:0006508">
    <property type="term" value="P:proteolysis"/>
    <property type="evidence" value="ECO:0007669"/>
    <property type="project" value="UniProtKB-KW"/>
</dbReference>
<proteinExistence type="inferred from homology"/>
<accession>A0AAI8CLQ8</accession>
<keyword evidence="4" id="KW-0378">Hydrolase</keyword>
<comment type="similarity">
    <text evidence="2">Belongs to the peptidase S54 family.</text>
</comment>
<dbReference type="Gene3D" id="1.20.1540.10">
    <property type="entry name" value="Rhomboid-like"/>
    <property type="match status" value="1"/>
</dbReference>
<evidence type="ECO:0000256" key="6">
    <source>
        <dbReference type="ARBA" id="ARBA00023136"/>
    </source>
</evidence>
<keyword evidence="3 7" id="KW-0812">Transmembrane</keyword>
<feature type="transmembrane region" description="Helical" evidence="7">
    <location>
        <begin position="123"/>
        <end position="141"/>
    </location>
</feature>
<dbReference type="RefSeq" id="WP_033191805.1">
    <property type="nucleotide sequence ID" value="NZ_CP014334.2"/>
</dbReference>
<evidence type="ECO:0000256" key="4">
    <source>
        <dbReference type="ARBA" id="ARBA00022801"/>
    </source>
</evidence>
<keyword evidence="5 7" id="KW-1133">Transmembrane helix</keyword>
<dbReference type="InterPro" id="IPR035952">
    <property type="entry name" value="Rhomboid-like_sf"/>
</dbReference>
<dbReference type="PANTHER" id="PTHR43731">
    <property type="entry name" value="RHOMBOID PROTEASE"/>
    <property type="match status" value="1"/>
</dbReference>
<dbReference type="AlphaFoldDB" id="A0AAI8CLQ8"/>
<evidence type="ECO:0000256" key="2">
    <source>
        <dbReference type="ARBA" id="ARBA00009045"/>
    </source>
</evidence>
<feature type="transmembrane region" description="Helical" evidence="7">
    <location>
        <begin position="209"/>
        <end position="227"/>
    </location>
</feature>
<dbReference type="Proteomes" id="UP000093740">
    <property type="component" value="Chromosome"/>
</dbReference>
<feature type="transmembrane region" description="Helical" evidence="7">
    <location>
        <begin position="178"/>
        <end position="197"/>
    </location>
</feature>
<name>A0AAI8CLQ8_FERIS</name>
<feature type="transmembrane region" description="Helical" evidence="7">
    <location>
        <begin position="98"/>
        <end position="117"/>
    </location>
</feature>
<organism evidence="9 10">
    <name type="scientific">Fervidobacterium islandicum</name>
    <dbReference type="NCBI Taxonomy" id="2423"/>
    <lineage>
        <taxon>Bacteria</taxon>
        <taxon>Thermotogati</taxon>
        <taxon>Thermotogota</taxon>
        <taxon>Thermotogae</taxon>
        <taxon>Thermotogales</taxon>
        <taxon>Fervidobacteriaceae</taxon>
        <taxon>Fervidobacterium</taxon>
    </lineage>
</organism>
<keyword evidence="10" id="KW-1185">Reference proteome</keyword>
<feature type="transmembrane region" description="Helical" evidence="7">
    <location>
        <begin position="59"/>
        <end position="86"/>
    </location>
</feature>
<dbReference type="GO" id="GO:0016020">
    <property type="term" value="C:membrane"/>
    <property type="evidence" value="ECO:0007669"/>
    <property type="project" value="UniProtKB-SubCell"/>
</dbReference>
<dbReference type="KEGG" id="fia:NA23_05465"/>
<feature type="transmembrane region" description="Helical" evidence="7">
    <location>
        <begin position="14"/>
        <end position="36"/>
    </location>
</feature>
<keyword evidence="9" id="KW-0645">Protease</keyword>
<feature type="domain" description="Peptidase S54 rhomboid" evidence="8">
    <location>
        <begin position="57"/>
        <end position="193"/>
    </location>
</feature>
<gene>
    <name evidence="9" type="ORF">NA23_05465</name>
</gene>
<feature type="transmembrane region" description="Helical" evidence="7">
    <location>
        <begin position="153"/>
        <end position="172"/>
    </location>
</feature>
<evidence type="ECO:0000256" key="5">
    <source>
        <dbReference type="ARBA" id="ARBA00022989"/>
    </source>
</evidence>
<keyword evidence="6 7" id="KW-0472">Membrane</keyword>